<feature type="region of interest" description="Disordered" evidence="1">
    <location>
        <begin position="1"/>
        <end position="42"/>
    </location>
</feature>
<dbReference type="Proteomes" id="UP001222325">
    <property type="component" value="Unassembled WGS sequence"/>
</dbReference>
<accession>A0AAD6XTS1</accession>
<feature type="compositionally biased region" description="Pro residues" evidence="1">
    <location>
        <begin position="95"/>
        <end position="104"/>
    </location>
</feature>
<dbReference type="AlphaFoldDB" id="A0AAD6XTS1"/>
<organism evidence="2 3">
    <name type="scientific">Mycena belliarum</name>
    <dbReference type="NCBI Taxonomy" id="1033014"/>
    <lineage>
        <taxon>Eukaryota</taxon>
        <taxon>Fungi</taxon>
        <taxon>Dikarya</taxon>
        <taxon>Basidiomycota</taxon>
        <taxon>Agaricomycotina</taxon>
        <taxon>Agaricomycetes</taxon>
        <taxon>Agaricomycetidae</taxon>
        <taxon>Agaricales</taxon>
        <taxon>Marasmiineae</taxon>
        <taxon>Mycenaceae</taxon>
        <taxon>Mycena</taxon>
    </lineage>
</organism>
<keyword evidence="3" id="KW-1185">Reference proteome</keyword>
<name>A0AAD6XTS1_9AGAR</name>
<sequence length="255" mass="26828">MNAAHSTPVRRELATDGIALSEPPTHPRSSASATLDPTHHPARAPSICELHAARCTPVYPATSVPRTQPRPRLHDSVCTRASASWRSVASSGDKSPPPAPPSPPTRELRARPSPHSTCRPRQCTCPRASSSANPSRANSAVLAILPACALSTPPTAPPPAAHAELPPNPRSPSTPYLRQAQPLCTPPDPRPSPTGAVACPPVPRAFVRVALMSRDAFARWNGTRGPPATRDSPPPMPVPPSRQILPLREAAVAKG</sequence>
<evidence type="ECO:0000313" key="2">
    <source>
        <dbReference type="EMBL" id="KAJ7092262.1"/>
    </source>
</evidence>
<evidence type="ECO:0000256" key="1">
    <source>
        <dbReference type="SAM" id="MobiDB-lite"/>
    </source>
</evidence>
<evidence type="ECO:0000313" key="3">
    <source>
        <dbReference type="Proteomes" id="UP001222325"/>
    </source>
</evidence>
<proteinExistence type="predicted"/>
<gene>
    <name evidence="2" type="ORF">B0H15DRAFT_947827</name>
</gene>
<dbReference type="EMBL" id="JARJCN010000018">
    <property type="protein sequence ID" value="KAJ7092262.1"/>
    <property type="molecule type" value="Genomic_DNA"/>
</dbReference>
<feature type="compositionally biased region" description="Pro residues" evidence="1">
    <location>
        <begin position="154"/>
        <end position="172"/>
    </location>
</feature>
<protein>
    <submittedName>
        <fullName evidence="2">Uncharacterized protein</fullName>
    </submittedName>
</protein>
<feature type="region of interest" description="Disordered" evidence="1">
    <location>
        <begin position="219"/>
        <end position="255"/>
    </location>
</feature>
<feature type="region of interest" description="Disordered" evidence="1">
    <location>
        <begin position="154"/>
        <end position="197"/>
    </location>
</feature>
<comment type="caution">
    <text evidence="2">The sequence shown here is derived from an EMBL/GenBank/DDBJ whole genome shotgun (WGS) entry which is preliminary data.</text>
</comment>
<feature type="region of interest" description="Disordered" evidence="1">
    <location>
        <begin position="84"/>
        <end position="134"/>
    </location>
</feature>
<reference evidence="2" key="1">
    <citation type="submission" date="2023-03" db="EMBL/GenBank/DDBJ databases">
        <title>Massive genome expansion in bonnet fungi (Mycena s.s.) driven by repeated elements and novel gene families across ecological guilds.</title>
        <authorList>
            <consortium name="Lawrence Berkeley National Laboratory"/>
            <person name="Harder C.B."/>
            <person name="Miyauchi S."/>
            <person name="Viragh M."/>
            <person name="Kuo A."/>
            <person name="Thoen E."/>
            <person name="Andreopoulos B."/>
            <person name="Lu D."/>
            <person name="Skrede I."/>
            <person name="Drula E."/>
            <person name="Henrissat B."/>
            <person name="Morin E."/>
            <person name="Kohler A."/>
            <person name="Barry K."/>
            <person name="LaButti K."/>
            <person name="Morin E."/>
            <person name="Salamov A."/>
            <person name="Lipzen A."/>
            <person name="Mereny Z."/>
            <person name="Hegedus B."/>
            <person name="Baldrian P."/>
            <person name="Stursova M."/>
            <person name="Weitz H."/>
            <person name="Taylor A."/>
            <person name="Grigoriev I.V."/>
            <person name="Nagy L.G."/>
            <person name="Martin F."/>
            <person name="Kauserud H."/>
        </authorList>
    </citation>
    <scope>NUCLEOTIDE SEQUENCE</scope>
    <source>
        <strain evidence="2">CBHHK173m</strain>
    </source>
</reference>